<feature type="region of interest" description="Disordered" evidence="3">
    <location>
        <begin position="54"/>
        <end position="93"/>
    </location>
</feature>
<protein>
    <submittedName>
        <fullName evidence="6">Putative repeat protein (TIGR01451 family)</fullName>
    </submittedName>
</protein>
<feature type="compositionally biased region" description="Polar residues" evidence="3">
    <location>
        <begin position="825"/>
        <end position="836"/>
    </location>
</feature>
<feature type="region of interest" description="Disordered" evidence="3">
    <location>
        <begin position="1848"/>
        <end position="1869"/>
    </location>
</feature>
<dbReference type="SUPFAM" id="SSF89260">
    <property type="entry name" value="Collagen-binding domain"/>
    <property type="match status" value="1"/>
</dbReference>
<feature type="region of interest" description="Disordered" evidence="3">
    <location>
        <begin position="1580"/>
        <end position="1604"/>
    </location>
</feature>
<feature type="region of interest" description="Disordered" evidence="3">
    <location>
        <begin position="1714"/>
        <end position="1733"/>
    </location>
</feature>
<dbReference type="Proteomes" id="UP000550401">
    <property type="component" value="Unassembled WGS sequence"/>
</dbReference>
<dbReference type="PANTHER" id="PTHR34819">
    <property type="entry name" value="LARGE CYSTEINE-RICH PERIPLASMIC PROTEIN OMCB"/>
    <property type="match status" value="1"/>
</dbReference>
<evidence type="ECO:0000313" key="6">
    <source>
        <dbReference type="EMBL" id="MBA8886522.1"/>
    </source>
</evidence>
<dbReference type="NCBIfam" id="TIGR01451">
    <property type="entry name" value="B_ant_repeat"/>
    <property type="match status" value="10"/>
</dbReference>
<feature type="region of interest" description="Disordered" evidence="3">
    <location>
        <begin position="817"/>
        <end position="839"/>
    </location>
</feature>
<feature type="domain" description="P/Homo B" evidence="5">
    <location>
        <begin position="348"/>
        <end position="514"/>
    </location>
</feature>
<keyword evidence="2" id="KW-0378">Hydrolase</keyword>
<dbReference type="EMBL" id="JACGXL010000001">
    <property type="protein sequence ID" value="MBA8886522.1"/>
    <property type="molecule type" value="Genomic_DNA"/>
</dbReference>
<reference evidence="6 7" key="1">
    <citation type="submission" date="2020-07" db="EMBL/GenBank/DDBJ databases">
        <title>Genomic Encyclopedia of Type Strains, Phase IV (KMG-V): Genome sequencing to study the core and pangenomes of soil and plant-associated prokaryotes.</title>
        <authorList>
            <person name="Whitman W."/>
        </authorList>
    </citation>
    <scope>NUCLEOTIDE SEQUENCE [LARGE SCALE GENOMIC DNA]</scope>
    <source>
        <strain evidence="6 7">RH2WT43</strain>
    </source>
</reference>
<evidence type="ECO:0000256" key="4">
    <source>
        <dbReference type="SAM" id="SignalP"/>
    </source>
</evidence>
<sequence length="2051" mass="198626">MTFTFRRSLWMAAAAALVFISGVSAEPAIAKARPKAFPAARVIAPIVAVDEQQKGVSPSRPVAPASEPIAHAPTTPFGQGYGGEVEPNGTSATATPLSGSNVVVHANLFPNGDIDFYSFSANAGDRVYAALMTSASAGSSTDSQLTLLASDGTTVIEFDDDNGSFAALSSSIAGATIPTTGTYFLKINDFTAGTTSERGYDLHLRIQSGAPTPEVEGNDTPATANPLPANGWVSGARNPAAATEQDWYSINLNAGDTVYLALDLDPERDGVSWNGRLGFALFGDAGNQIVVVDDAGTGDVAPNPNIPSEAMFFTVKDAGTYFAFVDSASAAVGGPTATYHLSVSVHPHVDEGVNCTTYTSTDVPKTIGPGTGLVSSVITIPGNPRIADVDVGINLTHALMQDVDAHLRSPAGNDIGLFTDIGAAATGGQTVMDVVFDDEAAIPPTFTALKGSQLKPENNSTAGTASTSGAYRLAAFDGENAGGTWTLDLRDDTAGANGGTLNSWSLRVCEAPPPPACPPGFAVQTAFSTDFEAGAAGFTHSGTQDEWELGLPATVATTTANPIAGFSTCNSGVNCWKTDLDNTYNASSSQDLLSPPINLAGLSAPIVVTWAQRHQVETANFDHYFVDAQQVGGATPVRLYEWLDPTPISASAGTGNPQANIGGSYGWGVFSRRADSLAGLNTEVRFHLDSDTTVQFAGAAIDDVSVTGCRALSSDLAITKTDGVTTVTPGGSATYTITASNAGPDPVTGATVADTFPAINTCTWTCVGAGGGTCTASGSGNINDSTNMPAGGSVTYTASCTINPAATGTLSNTATVSSAIADPNPGNNSATDTDTLTPGADLAITKTDGVTTATPGGSVTYTITASNAGPSNAPGSTVADTFPASETCTWTCVGAGGGTCTASGSGNINDTVNLPAGGSVTYTASCTVSAAATGTLSNTATVAAPGGVTDPTPGNNSATDSDTLAPSADLAITKTDGVTSATAGGSVTYTITASNAGPSNASGSSVADTFPASETCTWTCVGAGGGTCTASGSGNIADTTNLPAGGSVTYTASCAVSAAASGTLANTATVAAPGGVTDPTPGNNSATDSDTLVATADVSITKTDGVTSATAGGSVTYTITASNAGPSNASGSSVADTFPASETCTWTCVGAGGGTCTASGSGNIADTTNLPAGGSVTYTASCTISASASGSLVNTATVTAGGATDPNPGNNSATDTDALGASADLSITKTDGVTSATAGGSVTYTITASNAGPSNASGSSVADTFPASETCSWTCVGAGGGTCTASGSGNIADTTNLPAGGSVTYTASCTISASASGSLVNTATVTAGGTTDPNPGNNSATDTDALGASADLSITKTDGVTSATAGGSVTYTITASNAGPSNASGSSVADTFPASETCTWTCVGAGGGTCTASGSGNIADTTNLPAGGSVTYTASCTISGSASGSLVNTATVAAGGGTTDPNPGNNSATDTDALGASADLSITKTDGVTSATAGGSVTYTITASNAGPSNASGSSVADTFPASETCTWTCVGAGGGTCAASGSGNIADTVNLPAGGSVAYTASCAVSASASGTLVNTATVTAPGGTTDTNPANNSATDSDTVNPAGADVTATKTVSGTFAPGTTVTYTVVLTNGGGAQADNAGNEFTDVLPANLTLVSATASSGTAVATIGTSTVSWNGAIPMSGSVTITITATIAPAASGTISNQGTVSYDSNADGLNDATRPTDDPAVGGANDPTSFVVGGSIADLSITKTDGVASVTAGGSTTYTITASNAGPSDATGASVADTFPAGETCTWTCVGAGGGTCSASGSGDIADTANVPSGGSVTYTASCAISASASGTLANTASVAAPGGTNDPNPGDNSATDTDTVNLAPGASVTATKSVAASGGSFTPGSAITYTIVLTNAGTGAQGDNPGYEFTDTLPAGVTYAGATASSGTVGFGPGALVHWDGAIPAGGSVTITIGATIDATASGSIANQGAVSYDGDGNGSNESSAPTDDPAGPGAADPTVFSIAGAPTPAAPVPSLDRFALLLLIGALAAVAWRTRRQARG</sequence>
<dbReference type="InterPro" id="IPR002884">
    <property type="entry name" value="P_dom"/>
</dbReference>
<gene>
    <name evidence="6" type="ORF">FHW12_000713</name>
</gene>
<feature type="compositionally biased region" description="Low complexity" evidence="3">
    <location>
        <begin position="1995"/>
        <end position="2009"/>
    </location>
</feature>
<evidence type="ECO:0000256" key="3">
    <source>
        <dbReference type="SAM" id="MobiDB-lite"/>
    </source>
</evidence>
<evidence type="ECO:0000259" key="5">
    <source>
        <dbReference type="PROSITE" id="PS51829"/>
    </source>
</evidence>
<dbReference type="InterPro" id="IPR001434">
    <property type="entry name" value="OmcB-like_DUF11"/>
</dbReference>
<feature type="region of interest" description="Disordered" evidence="3">
    <location>
        <begin position="1982"/>
        <end position="2010"/>
    </location>
</feature>
<accession>A0A839EXQ5</accession>
<feature type="compositionally biased region" description="Polar residues" evidence="3">
    <location>
        <begin position="1580"/>
        <end position="1602"/>
    </location>
</feature>
<feature type="compositionally biased region" description="Polar residues" evidence="3">
    <location>
        <begin position="1855"/>
        <end position="1869"/>
    </location>
</feature>
<keyword evidence="7" id="KW-1185">Reference proteome</keyword>
<dbReference type="SUPFAM" id="SSF49785">
    <property type="entry name" value="Galactose-binding domain-like"/>
    <property type="match status" value="1"/>
</dbReference>
<dbReference type="Pfam" id="PF01345">
    <property type="entry name" value="DUF11"/>
    <property type="match status" value="10"/>
</dbReference>
<dbReference type="InterPro" id="IPR051172">
    <property type="entry name" value="Chlamydia_OmcB"/>
</dbReference>
<comment type="caution">
    <text evidence="6">The sequence shown here is derived from an EMBL/GenBank/DDBJ whole genome shotgun (WGS) entry which is preliminary data.</text>
</comment>
<evidence type="ECO:0000256" key="2">
    <source>
        <dbReference type="ARBA" id="ARBA00022801"/>
    </source>
</evidence>
<keyword evidence="1" id="KW-0645">Protease</keyword>
<dbReference type="GO" id="GO:0006508">
    <property type="term" value="P:proteolysis"/>
    <property type="evidence" value="ECO:0007669"/>
    <property type="project" value="UniProtKB-KW"/>
</dbReference>
<dbReference type="PANTHER" id="PTHR34819:SF3">
    <property type="entry name" value="CELL SURFACE PROTEIN"/>
    <property type="match status" value="1"/>
</dbReference>
<dbReference type="PROSITE" id="PS51829">
    <property type="entry name" value="P_HOMO_B"/>
    <property type="match status" value="1"/>
</dbReference>
<dbReference type="GO" id="GO:0004252">
    <property type="term" value="F:serine-type endopeptidase activity"/>
    <property type="evidence" value="ECO:0007669"/>
    <property type="project" value="InterPro"/>
</dbReference>
<feature type="compositionally biased region" description="Polar residues" evidence="3">
    <location>
        <begin position="952"/>
        <end position="962"/>
    </location>
</feature>
<organism evidence="6 7">
    <name type="scientific">Dokdonella fugitiva</name>
    <dbReference type="NCBI Taxonomy" id="328517"/>
    <lineage>
        <taxon>Bacteria</taxon>
        <taxon>Pseudomonadati</taxon>
        <taxon>Pseudomonadota</taxon>
        <taxon>Gammaproteobacteria</taxon>
        <taxon>Lysobacterales</taxon>
        <taxon>Rhodanobacteraceae</taxon>
        <taxon>Dokdonella</taxon>
    </lineage>
</organism>
<dbReference type="InterPro" id="IPR013783">
    <property type="entry name" value="Ig-like_fold"/>
</dbReference>
<dbReference type="Gene3D" id="2.60.120.260">
    <property type="entry name" value="Galactose-binding domain-like"/>
    <property type="match status" value="1"/>
</dbReference>
<feature type="signal peptide" evidence="4">
    <location>
        <begin position="1"/>
        <end position="25"/>
    </location>
</feature>
<proteinExistence type="predicted"/>
<dbReference type="InterPro" id="IPR047589">
    <property type="entry name" value="DUF11_rpt"/>
</dbReference>
<dbReference type="InterPro" id="IPR008979">
    <property type="entry name" value="Galactose-bd-like_sf"/>
</dbReference>
<evidence type="ECO:0000256" key="1">
    <source>
        <dbReference type="ARBA" id="ARBA00022670"/>
    </source>
</evidence>
<dbReference type="Gene3D" id="2.60.120.380">
    <property type="match status" value="2"/>
</dbReference>
<name>A0A839EXQ5_9GAMM</name>
<dbReference type="RefSeq" id="WP_182529597.1">
    <property type="nucleotide sequence ID" value="NZ_JACGXL010000001.1"/>
</dbReference>
<feature type="chain" id="PRO_5032516025" evidence="4">
    <location>
        <begin position="26"/>
        <end position="2051"/>
    </location>
</feature>
<keyword evidence="4" id="KW-0732">Signal</keyword>
<evidence type="ECO:0000313" key="7">
    <source>
        <dbReference type="Proteomes" id="UP000550401"/>
    </source>
</evidence>
<dbReference type="Pfam" id="PF01483">
    <property type="entry name" value="P_proprotein"/>
    <property type="match status" value="1"/>
</dbReference>
<feature type="region of interest" description="Disordered" evidence="3">
    <location>
        <begin position="943"/>
        <end position="962"/>
    </location>
</feature>
<dbReference type="Gene3D" id="2.60.40.10">
    <property type="entry name" value="Immunoglobulins"/>
    <property type="match status" value="8"/>
</dbReference>